<gene>
    <name evidence="1" type="ORF">GCM10011487_11800</name>
</gene>
<keyword evidence="2" id="KW-1185">Reference proteome</keyword>
<dbReference type="InterPro" id="IPR021960">
    <property type="entry name" value="DUF3577"/>
</dbReference>
<protein>
    <submittedName>
        <fullName evidence="1">Uncharacterized protein</fullName>
    </submittedName>
</protein>
<accession>A0A829Y7J3</accession>
<reference evidence="2" key="1">
    <citation type="submission" date="2020-01" db="EMBL/GenBank/DDBJ databases">
        <title>'Steroidobacter agaridevorans' sp. nov., agar-degrading bacteria isolated from rhizosphere soils.</title>
        <authorList>
            <person name="Ikenaga M."/>
            <person name="Kataoka M."/>
            <person name="Murouchi A."/>
            <person name="Katsuragi S."/>
            <person name="Sakai M."/>
        </authorList>
    </citation>
    <scope>NUCLEOTIDE SEQUENCE [LARGE SCALE GENOMIC DNA]</scope>
    <source>
        <strain evidence="2">YU21-B</strain>
    </source>
</reference>
<sequence>MTTLNSKYCNLLTTGEGLVVDIHTERTRWGQSLLACHIKALHGLRDKAEYLDYDARVVGKQAERLIRKAQNAVNAGCDVLIAFKAGVRWLSIIKYDDDHPRAGEIDIVQKARLLFVHWMDVDGVRVYTAEASAVRDGNAEDALTGNDSSDAATPKPAAAADVTALAASA</sequence>
<name>A0A829Y7J3_9GAMM</name>
<dbReference type="AlphaFoldDB" id="A0A829Y7J3"/>
<dbReference type="Pfam" id="PF12101">
    <property type="entry name" value="DUF3577"/>
    <property type="match status" value="1"/>
</dbReference>
<evidence type="ECO:0000313" key="2">
    <source>
        <dbReference type="Proteomes" id="UP000445000"/>
    </source>
</evidence>
<evidence type="ECO:0000313" key="1">
    <source>
        <dbReference type="EMBL" id="GFE79180.1"/>
    </source>
</evidence>
<dbReference type="Proteomes" id="UP000445000">
    <property type="component" value="Unassembled WGS sequence"/>
</dbReference>
<organism evidence="1 2">
    <name type="scientific">Steroidobacter agaridevorans</name>
    <dbReference type="NCBI Taxonomy" id="2695856"/>
    <lineage>
        <taxon>Bacteria</taxon>
        <taxon>Pseudomonadati</taxon>
        <taxon>Pseudomonadota</taxon>
        <taxon>Gammaproteobacteria</taxon>
        <taxon>Steroidobacterales</taxon>
        <taxon>Steroidobacteraceae</taxon>
        <taxon>Steroidobacter</taxon>
    </lineage>
</organism>
<dbReference type="RefSeq" id="WP_129640784.1">
    <property type="nucleotide sequence ID" value="NZ_BLJN01000001.1"/>
</dbReference>
<comment type="caution">
    <text evidence="1">The sequence shown here is derived from an EMBL/GenBank/DDBJ whole genome shotgun (WGS) entry which is preliminary data.</text>
</comment>
<proteinExistence type="predicted"/>
<dbReference type="EMBL" id="BLJN01000001">
    <property type="protein sequence ID" value="GFE79180.1"/>
    <property type="molecule type" value="Genomic_DNA"/>
</dbReference>